<dbReference type="SUPFAM" id="SSF75005">
    <property type="entry name" value="Arabinanase/levansucrase/invertase"/>
    <property type="match status" value="1"/>
</dbReference>
<evidence type="ECO:0000313" key="13">
    <source>
        <dbReference type="EMBL" id="CAA2616517.1"/>
    </source>
</evidence>
<dbReference type="GO" id="GO:0005773">
    <property type="term" value="C:vacuole"/>
    <property type="evidence" value="ECO:0007669"/>
    <property type="project" value="UniProtKB-SubCell"/>
</dbReference>
<dbReference type="SUPFAM" id="SSF49899">
    <property type="entry name" value="Concanavalin A-like lectins/glucanases"/>
    <property type="match status" value="1"/>
</dbReference>
<feature type="domain" description="Beta-fructofuranosidase N-terminal" evidence="12">
    <location>
        <begin position="15"/>
        <end position="112"/>
    </location>
</feature>
<comment type="subcellular location">
    <subcellularLocation>
        <location evidence="1">Vacuole</location>
    </subcellularLocation>
</comment>
<evidence type="ECO:0000256" key="9">
    <source>
        <dbReference type="SAM" id="Phobius"/>
    </source>
</evidence>
<dbReference type="Pfam" id="PF00251">
    <property type="entry name" value="Glyco_hydro_32N"/>
    <property type="match status" value="2"/>
</dbReference>
<feature type="region of interest" description="Disordered" evidence="8">
    <location>
        <begin position="191"/>
        <end position="255"/>
    </location>
</feature>
<keyword evidence="4 7" id="KW-0378">Hydrolase</keyword>
<feature type="domain" description="Glycosyl hydrolase family 32 C-terminal" evidence="11">
    <location>
        <begin position="425"/>
        <end position="616"/>
    </location>
</feature>
<feature type="domain" description="Glycosyl hydrolase family 32 N-terminal" evidence="10">
    <location>
        <begin position="260"/>
        <end position="422"/>
    </location>
</feature>
<comment type="similarity">
    <text evidence="2 7">Belongs to the glycosyl hydrolase 32 family.</text>
</comment>
<evidence type="ECO:0000256" key="5">
    <source>
        <dbReference type="ARBA" id="ARBA00023180"/>
    </source>
</evidence>
<proteinExistence type="inferred from homology"/>
<dbReference type="InterPro" id="IPR013148">
    <property type="entry name" value="Glyco_hydro_32_N"/>
</dbReference>
<reference evidence="13 14" key="1">
    <citation type="submission" date="2019-12" db="EMBL/GenBank/DDBJ databases">
        <authorList>
            <person name="Scholz U."/>
            <person name="Mascher M."/>
            <person name="Fiebig A."/>
        </authorList>
    </citation>
    <scope>NUCLEOTIDE SEQUENCE</scope>
</reference>
<dbReference type="CDD" id="cd18624">
    <property type="entry name" value="GH32_Fruct1-like"/>
    <property type="match status" value="1"/>
</dbReference>
<dbReference type="GO" id="GO:0005975">
    <property type="term" value="P:carbohydrate metabolic process"/>
    <property type="evidence" value="ECO:0007669"/>
    <property type="project" value="InterPro"/>
</dbReference>
<feature type="compositionally biased region" description="Low complexity" evidence="8">
    <location>
        <begin position="191"/>
        <end position="211"/>
    </location>
</feature>
<dbReference type="GO" id="GO:0004564">
    <property type="term" value="F:beta-fructofuranosidase activity"/>
    <property type="evidence" value="ECO:0007669"/>
    <property type="project" value="InterPro"/>
</dbReference>
<keyword evidence="5" id="KW-0325">Glycoprotein</keyword>
<feature type="domain" description="Glycosyl hydrolase family 32 N-terminal" evidence="10">
    <location>
        <begin position="120"/>
        <end position="184"/>
    </location>
</feature>
<dbReference type="InterPro" id="IPR050551">
    <property type="entry name" value="Fructan_Metab_Enzymes"/>
</dbReference>
<keyword evidence="3" id="KW-0926">Vacuole</keyword>
<dbReference type="Gene3D" id="2.60.120.560">
    <property type="entry name" value="Exo-inulinase, domain 1"/>
    <property type="match status" value="1"/>
</dbReference>
<dbReference type="InterPro" id="IPR013189">
    <property type="entry name" value="Glyco_hydro_32_C"/>
</dbReference>
<evidence type="ECO:0000313" key="14">
    <source>
        <dbReference type="Proteomes" id="UP001189122"/>
    </source>
</evidence>
<evidence type="ECO:0000256" key="4">
    <source>
        <dbReference type="ARBA" id="ARBA00022801"/>
    </source>
</evidence>
<dbReference type="PANTHER" id="PTHR31953">
    <property type="entry name" value="BETA-FRUCTOFURANOSIDASE, INSOLUBLE ISOENZYME CWINV1-RELATED"/>
    <property type="match status" value="1"/>
</dbReference>
<dbReference type="InterPro" id="IPR023296">
    <property type="entry name" value="Glyco_hydro_beta-prop_sf"/>
</dbReference>
<evidence type="ECO:0000256" key="6">
    <source>
        <dbReference type="ARBA" id="ARBA00023295"/>
    </source>
</evidence>
<evidence type="ECO:0000256" key="1">
    <source>
        <dbReference type="ARBA" id="ARBA00004116"/>
    </source>
</evidence>
<keyword evidence="9" id="KW-0812">Transmembrane</keyword>
<evidence type="ECO:0000259" key="10">
    <source>
        <dbReference type="Pfam" id="PF00251"/>
    </source>
</evidence>
<protein>
    <submittedName>
        <fullName evidence="13">Uncharacterized protein</fullName>
    </submittedName>
</protein>
<dbReference type="Pfam" id="PF11837">
    <property type="entry name" value="INV_N"/>
    <property type="match status" value="1"/>
</dbReference>
<dbReference type="EMBL" id="CACRZD030000002">
    <property type="protein sequence ID" value="CAA6656196.1"/>
    <property type="molecule type" value="Genomic_DNA"/>
</dbReference>
<feature type="compositionally biased region" description="Pro residues" evidence="8">
    <location>
        <begin position="228"/>
        <end position="237"/>
    </location>
</feature>
<evidence type="ECO:0000256" key="7">
    <source>
        <dbReference type="RuleBase" id="RU362110"/>
    </source>
</evidence>
<dbReference type="Proteomes" id="UP001189122">
    <property type="component" value="Unassembled WGS sequence"/>
</dbReference>
<keyword evidence="14" id="KW-1185">Reference proteome</keyword>
<feature type="transmembrane region" description="Helical" evidence="9">
    <location>
        <begin position="39"/>
        <end position="65"/>
    </location>
</feature>
<dbReference type="Gene3D" id="2.115.10.20">
    <property type="entry name" value="Glycosyl hydrolase domain, family 43"/>
    <property type="match status" value="2"/>
</dbReference>
<evidence type="ECO:0000259" key="11">
    <source>
        <dbReference type="Pfam" id="PF08244"/>
    </source>
</evidence>
<keyword evidence="9" id="KW-0472">Membrane</keyword>
<dbReference type="InterPro" id="IPR001362">
    <property type="entry name" value="Glyco_hydro_32"/>
</dbReference>
<dbReference type="FunFam" id="2.60.120.560:FF:000002">
    <property type="entry name" value="Beta-fructofuranosidase, insoluble isoenzyme CWINV1"/>
    <property type="match status" value="1"/>
</dbReference>
<dbReference type="AlphaFoldDB" id="A0A7I8IEI2"/>
<gene>
    <name evidence="13" type="ORF">SI7747_02002736</name>
</gene>
<evidence type="ECO:0000256" key="3">
    <source>
        <dbReference type="ARBA" id="ARBA00022554"/>
    </source>
</evidence>
<sequence length="632" mass="68777">MDERRVVAEPDLPWSYAPLPDGEEEHLAVSPSRPRPLIFVLRALSVAFAGVFLLAAALGLTAGGWRESGPQRPPELRLPAVSRGPALGVSEKASGVLLGAAAPRYTWTNAMLLWQRTAFHFQPEKNWMNGSSLLPLPSYPTLFYKGWYHLFYQYNPESAVWGNITWGHAVSRDLIHWFYLPSPWFPTAGTTPTASGPALPHSSPTAALPCSTPAPPTPPCRYKTSPFRPTPPTPPPRLGQVRRRQPGARPAGGHLHGRAEDRIALVYSTRDFISYDLLDGVLHAVPGTGMWECVDFYPVAAEGVNGLDTSANGPGVKHVLKASLDDDKHDYYAIGTYDLAANRWTPDDPEADVGIGLRVDYGKYYASKTFYDQKKQRRLLWGWIGETDSESTDLQKGWASVQTIPRTVLLDQRTGTNLLQWPVEEVESLRNGYSEFDGVEIAAGSVVPLDVGSATQLDIVAEFEVGKEALEGTVEADVGYNCSTSGGAAARGALGPFGLLVLAVDGLSEQTAVYFYIARKTDGELGTFICQDELRSSKADDLVKRVYGSAVPVLDGEKFAVRILVDHSIVETFAQGGRTCITSRVYPTEAIYGAARVFLFNNATAGPVTAATVKIWQLSSALIRPYTPSDGH</sequence>
<accession>A0A7I8IEI2</accession>
<keyword evidence="9" id="KW-1133">Transmembrane helix</keyword>
<dbReference type="EMBL" id="LR743589">
    <property type="protein sequence ID" value="CAA2616517.1"/>
    <property type="molecule type" value="Genomic_DNA"/>
</dbReference>
<organism evidence="13">
    <name type="scientific">Spirodela intermedia</name>
    <name type="common">Intermediate duckweed</name>
    <dbReference type="NCBI Taxonomy" id="51605"/>
    <lineage>
        <taxon>Eukaryota</taxon>
        <taxon>Viridiplantae</taxon>
        <taxon>Streptophyta</taxon>
        <taxon>Embryophyta</taxon>
        <taxon>Tracheophyta</taxon>
        <taxon>Spermatophyta</taxon>
        <taxon>Magnoliopsida</taxon>
        <taxon>Liliopsida</taxon>
        <taxon>Araceae</taxon>
        <taxon>Lemnoideae</taxon>
        <taxon>Spirodela</taxon>
    </lineage>
</organism>
<dbReference type="Pfam" id="PF08244">
    <property type="entry name" value="Glyco_hydro_32C"/>
    <property type="match status" value="1"/>
</dbReference>
<dbReference type="InterPro" id="IPR013320">
    <property type="entry name" value="ConA-like_dom_sf"/>
</dbReference>
<name>A0A7I8IEI2_SPIIN</name>
<evidence type="ECO:0000256" key="2">
    <source>
        <dbReference type="ARBA" id="ARBA00009902"/>
    </source>
</evidence>
<evidence type="ECO:0000256" key="8">
    <source>
        <dbReference type="SAM" id="MobiDB-lite"/>
    </source>
</evidence>
<evidence type="ECO:0000259" key="12">
    <source>
        <dbReference type="Pfam" id="PF11837"/>
    </source>
</evidence>
<dbReference type="SMART" id="SM00640">
    <property type="entry name" value="Glyco_32"/>
    <property type="match status" value="1"/>
</dbReference>
<keyword evidence="6 7" id="KW-0326">Glycosidase</keyword>
<dbReference type="InterPro" id="IPR021792">
    <property type="entry name" value="Beta-fructofuranosidase_N"/>
</dbReference>